<evidence type="ECO:0000313" key="2">
    <source>
        <dbReference type="Proteomes" id="UP001597347"/>
    </source>
</evidence>
<organism evidence="1 2">
    <name type="scientific">Amnibacterium endophyticum</name>
    <dbReference type="NCBI Taxonomy" id="2109337"/>
    <lineage>
        <taxon>Bacteria</taxon>
        <taxon>Bacillati</taxon>
        <taxon>Actinomycetota</taxon>
        <taxon>Actinomycetes</taxon>
        <taxon>Micrococcales</taxon>
        <taxon>Microbacteriaceae</taxon>
        <taxon>Amnibacterium</taxon>
    </lineage>
</organism>
<dbReference type="PANTHER" id="PTHR38479:SF2">
    <property type="entry name" value="WINGED HELIX DNA-BINDING DOMAIN-CONTAINING PROTEIN"/>
    <property type="match status" value="1"/>
</dbReference>
<sequence>MAADPLVAARCTAQRLAGEPATSAQDAVRRVLAVQGQDPRGFRLAVRARTAGVAAADLDAGLTDRRSLVVSWLNRGTLHLVAAEDFWWLHALTTPQLAATSLLRLGQEGVTPELAEVGVEVVRREVAEHGSRSRDELRTAVAAAGVPTSGQALVHVLLAATLRHRLIRGPVDGGDHRMVLAEDWLGPAPDLPPREVLLARLAERYLAAHGPASPRDLATWAGLPLRDARAGLAAIETVPAGDDLVDLPGRAAPAAPPPRLLGNFDPLLHGWRSRAAVLGAHDAAVVTGGIYRSWAMVDGRPVVLWRIEGGRIRIAPFAPLPQRTRVALLADAEAVRAWLALPDRAPLVLDPA</sequence>
<accession>A0ABW4LFV5</accession>
<comment type="caution">
    <text evidence="1">The sequence shown here is derived from an EMBL/GenBank/DDBJ whole genome shotgun (WGS) entry which is preliminary data.</text>
</comment>
<gene>
    <name evidence="1" type="ORF">ACFSBI_10290</name>
</gene>
<reference evidence="2" key="1">
    <citation type="journal article" date="2019" name="Int. J. Syst. Evol. Microbiol.">
        <title>The Global Catalogue of Microorganisms (GCM) 10K type strain sequencing project: providing services to taxonomists for standard genome sequencing and annotation.</title>
        <authorList>
            <consortium name="The Broad Institute Genomics Platform"/>
            <consortium name="The Broad Institute Genome Sequencing Center for Infectious Disease"/>
            <person name="Wu L."/>
            <person name="Ma J."/>
        </authorList>
    </citation>
    <scope>NUCLEOTIDE SEQUENCE [LARGE SCALE GENOMIC DNA]</scope>
    <source>
        <strain evidence="2">CGMCC 1.12471</strain>
    </source>
</reference>
<dbReference type="PANTHER" id="PTHR38479">
    <property type="entry name" value="LMO0824 PROTEIN"/>
    <property type="match status" value="1"/>
</dbReference>
<dbReference type="EMBL" id="JBHUEA010000014">
    <property type="protein sequence ID" value="MFD1721942.1"/>
    <property type="molecule type" value="Genomic_DNA"/>
</dbReference>
<proteinExistence type="predicted"/>
<dbReference type="Pfam" id="PF06224">
    <property type="entry name" value="AlkZ-like"/>
    <property type="match status" value="1"/>
</dbReference>
<dbReference type="InterPro" id="IPR009351">
    <property type="entry name" value="AlkZ-like"/>
</dbReference>
<evidence type="ECO:0000313" key="1">
    <source>
        <dbReference type="EMBL" id="MFD1721942.1"/>
    </source>
</evidence>
<protein>
    <submittedName>
        <fullName evidence="1">DNA glycosylase AlkZ-like family protein</fullName>
    </submittedName>
</protein>
<dbReference type="Proteomes" id="UP001597347">
    <property type="component" value="Unassembled WGS sequence"/>
</dbReference>
<keyword evidence="2" id="KW-1185">Reference proteome</keyword>
<name>A0ABW4LFV5_9MICO</name>
<dbReference type="RefSeq" id="WP_377934620.1">
    <property type="nucleotide sequence ID" value="NZ_JBHUEA010000014.1"/>
</dbReference>